<proteinExistence type="predicted"/>
<dbReference type="KEGG" id="smy:BJP26_14140"/>
<dbReference type="EMBL" id="LQCK02000068">
    <property type="protein sequence ID" value="KZB93609.1"/>
    <property type="molecule type" value="Genomic_DNA"/>
</dbReference>
<protein>
    <submittedName>
        <fullName evidence="1">Uncharacterized protein</fullName>
    </submittedName>
</protein>
<dbReference type="InterPro" id="IPR047879">
    <property type="entry name" value="YjiT"/>
</dbReference>
<name>A0A175XZE6_9SPHN</name>
<keyword evidence="2" id="KW-1185">Reference proteome</keyword>
<reference evidence="1" key="1">
    <citation type="submission" date="2016-03" db="EMBL/GenBank/DDBJ databases">
        <title>Sphingomonas melonis TY, whole genome shotgun sequencing.</title>
        <authorList>
            <person name="Wang H."/>
            <person name="Zhu P."/>
        </authorList>
    </citation>
    <scope>NUCLEOTIDE SEQUENCE [LARGE SCALE GENOMIC DNA]</scope>
    <source>
        <strain evidence="1">TY</strain>
    </source>
</reference>
<comment type="caution">
    <text evidence="1">The sequence shown here is derived from an EMBL/GenBank/DDBJ whole genome shotgun (WGS) entry which is preliminary data.</text>
</comment>
<sequence length="958" mass="103203">MAEDQALFRRITAAGLRLWRRGLLSGGTGSEYLGSLAREGGFPAAAVEDGGSGWAQAVLKAIVAPLLAEPAAGEERALELAAMQKPRLPQLFRDNEFLALCADLSLAVVSLRREADGPAAVADMAVTAWLELHQPGWQQRLPLSTSDRAAEALIEGLMKVEALSGDAVGVERFLLRDGQCWCEAVRITLDGALDSAATRALDTSCGRLRVFAAGEMARSLPGELAMLEAPVDGEIGWTARSTKRARGVHPLPFAAAIEFDLRSGEQRVARIALAGGKPRRGALIVTEVEEGDAAAPTLLRVIGSGSGKYRADTVVVQIPRDWRVDATGGESVELIGSGVGQTQLWRVTGGAFVTDADGDRFRVLCGQPQDEPNRIELLGTLASWAEVAGDVDLFAGPPLARVGQGSLCVRAIGTRAWAAAPKPLPVGHYELGWRRDGIILDRRRIAVLPVGAEISRGGSPQKATYTLAGFGACSIDPAEDAPVRVISDRQWQTKPTACLAHWFTAYIEWPDGPALPVRVNHPTVATIARWDGAVLPHQKRITLADLPDLVAVNAGRVQMTGELLQNGRPVAEMTWEIVDELPMASVSADIASLLLPQSIDAEVRLGMHDGIETWWRVHQFPHDLSIENGHALVPLGLVAENAELVGRPLARPADERSFGPYSLLTDANHRPAALPSLAGDWLIFLRSGNTVLSRPHFYRGDRDAAPAGRLAQAMACQPGQALDHALLDLLAVAESDEARGTAIVQELHELIASLRGMPPATFRVLELLVRRRGILARLALTASAETRESVLNLSDALPFAWCMISRYHWQTAQGLAFGRALAQFEPLGTDAPRFAKDAVDTVVARLVEREPLLGPVLLPGEADPIAAVAQAFLNRAVDRIPRTSGQRYRPRIGEYLPSYFERFDPGVLDTLDAPCAAAAAVLEIWTPQDDDIRHIKTVARNFPTFFADAFTASLKELS</sequence>
<dbReference type="AlphaFoldDB" id="A0A175XZE6"/>
<dbReference type="NCBIfam" id="NF038336">
    <property type="entry name" value="YjiT_fam"/>
    <property type="match status" value="1"/>
</dbReference>
<evidence type="ECO:0000313" key="1">
    <source>
        <dbReference type="EMBL" id="KZB93609.1"/>
    </source>
</evidence>
<evidence type="ECO:0000313" key="2">
    <source>
        <dbReference type="Proteomes" id="UP000078460"/>
    </source>
</evidence>
<dbReference type="Proteomes" id="UP000078460">
    <property type="component" value="Unassembled WGS sequence"/>
</dbReference>
<gene>
    <name evidence="1" type="ORF">AVM11_12140</name>
</gene>
<organism evidence="1 2">
    <name type="scientific">Sphingomonas melonis TY</name>
    <dbReference type="NCBI Taxonomy" id="621456"/>
    <lineage>
        <taxon>Bacteria</taxon>
        <taxon>Pseudomonadati</taxon>
        <taxon>Pseudomonadota</taxon>
        <taxon>Alphaproteobacteria</taxon>
        <taxon>Sphingomonadales</taxon>
        <taxon>Sphingomonadaceae</taxon>
        <taxon>Sphingomonas</taxon>
    </lineage>
</organism>
<accession>A0A175XZE6</accession>